<evidence type="ECO:0000313" key="2">
    <source>
        <dbReference type="Proteomes" id="UP000008544"/>
    </source>
</evidence>
<reference evidence="1 2" key="2">
    <citation type="journal article" date="2008" name="Science">
        <title>Environmental genomics reveals a single-species ecosystem deep within Earth.</title>
        <authorList>
            <person name="Chivian D."/>
            <person name="Brodie E.L."/>
            <person name="Alm E.J."/>
            <person name="Culley D.E."/>
            <person name="Dehal P.S."/>
            <person name="Desantis T.Z."/>
            <person name="Gihring T.M."/>
            <person name="Lapidus A."/>
            <person name="Lin L.H."/>
            <person name="Lowry S.R."/>
            <person name="Moser D.P."/>
            <person name="Richardson P.M."/>
            <person name="Southam G."/>
            <person name="Wanger G."/>
            <person name="Pratt L.M."/>
            <person name="Andersen G.L."/>
            <person name="Hazen T.C."/>
            <person name="Brockman F.J."/>
            <person name="Arkin A.P."/>
            <person name="Onstott T.C."/>
        </authorList>
    </citation>
    <scope>NUCLEOTIDE SEQUENCE [LARGE SCALE GENOMIC DNA]</scope>
    <source>
        <strain evidence="1 2">MP104C</strain>
    </source>
</reference>
<evidence type="ECO:0000313" key="1">
    <source>
        <dbReference type="EMBL" id="ACA59558.1"/>
    </source>
</evidence>
<sequence>MTALIWVIVGLVALVAGIFLLTRKGKAHEPAAQTIRTREFDHELAREITPDPGPTTWTPTPHHVLELPRSYGQDRLVLMARDPFWLYAYWEIAAAKESFQASRGRRAWQVSRPVLRVYDVTGVEAFNGGNANSYVDIPLSADADNWHIEVGNPDRTYCVDLGRLMPNGEFVFLLRSNIVTTPRATLSDRLDEEWMWIEDIYRSLTRIHFGVSSPLVIEEMKERLGVAPFGISSPEMVVGRGRDN</sequence>
<dbReference type="AlphaFoldDB" id="B1I3I6"/>
<organism evidence="1 2">
    <name type="scientific">Desulforudis audaxviator (strain MP104C)</name>
    <dbReference type="NCBI Taxonomy" id="477974"/>
    <lineage>
        <taxon>Bacteria</taxon>
        <taxon>Bacillati</taxon>
        <taxon>Bacillota</taxon>
        <taxon>Clostridia</taxon>
        <taxon>Thermoanaerobacterales</taxon>
        <taxon>Candidatus Desulforudaceae</taxon>
        <taxon>Candidatus Desulforudis</taxon>
    </lineage>
</organism>
<dbReference type="STRING" id="477974.Daud_1046"/>
<gene>
    <name evidence="1" type="ordered locus">Daud_1046</name>
</gene>
<name>B1I3I6_DESAP</name>
<dbReference type="Proteomes" id="UP000008544">
    <property type="component" value="Chromosome"/>
</dbReference>
<reference evidence="2" key="1">
    <citation type="submission" date="2007-10" db="EMBL/GenBank/DDBJ databases">
        <title>Complete sequence of chromosome of Desulforudis audaxviator MP104C.</title>
        <authorList>
            <person name="Copeland A."/>
            <person name="Lucas S."/>
            <person name="Lapidus A."/>
            <person name="Barry K."/>
            <person name="Glavina del Rio T."/>
            <person name="Dalin E."/>
            <person name="Tice H."/>
            <person name="Bruce D."/>
            <person name="Pitluck S."/>
            <person name="Lowry S.R."/>
            <person name="Larimer F."/>
            <person name="Land M.L."/>
            <person name="Hauser L."/>
            <person name="Kyrpides N."/>
            <person name="Ivanova N.N."/>
            <person name="Richardson P."/>
        </authorList>
    </citation>
    <scope>NUCLEOTIDE SEQUENCE [LARGE SCALE GENOMIC DNA]</scope>
    <source>
        <strain evidence="2">MP104C</strain>
    </source>
</reference>
<protein>
    <recommendedName>
        <fullName evidence="3">DUF4912 domain-containing protein</fullName>
    </recommendedName>
</protein>
<dbReference type="KEGG" id="dau:Daud_1046"/>
<dbReference type="EMBL" id="CP000860">
    <property type="protein sequence ID" value="ACA59558.1"/>
    <property type="molecule type" value="Genomic_DNA"/>
</dbReference>
<dbReference type="Pfam" id="PF16258">
    <property type="entry name" value="DUF4912"/>
    <property type="match status" value="1"/>
</dbReference>
<dbReference type="OrthoDB" id="9812700at2"/>
<dbReference type="HOGENOM" id="CLU_1136598_0_0_9"/>
<evidence type="ECO:0008006" key="3">
    <source>
        <dbReference type="Google" id="ProtNLM"/>
    </source>
</evidence>
<dbReference type="RefSeq" id="WP_012302144.1">
    <property type="nucleotide sequence ID" value="NC_010424.1"/>
</dbReference>
<accession>B1I3I6</accession>
<dbReference type="eggNOG" id="COG3330">
    <property type="taxonomic scope" value="Bacteria"/>
</dbReference>
<keyword evidence="2" id="KW-1185">Reference proteome</keyword>
<proteinExistence type="predicted"/>
<dbReference type="InterPro" id="IPR032585">
    <property type="entry name" value="DUF4912"/>
</dbReference>